<dbReference type="Gene3D" id="1.20.1070.10">
    <property type="entry name" value="Rhodopsin 7-helix transmembrane proteins"/>
    <property type="match status" value="1"/>
</dbReference>
<feature type="region of interest" description="Disordered" evidence="8">
    <location>
        <begin position="302"/>
        <end position="330"/>
    </location>
</feature>
<dbReference type="InterPro" id="IPR051893">
    <property type="entry name" value="HCARs"/>
</dbReference>
<dbReference type="Proteomes" id="UP000233160">
    <property type="component" value="Unassembled WGS sequence"/>
</dbReference>
<reference evidence="11" key="1">
    <citation type="submission" date="2025-08" db="UniProtKB">
        <authorList>
            <consortium name="Ensembl"/>
        </authorList>
    </citation>
    <scope>IDENTIFICATION</scope>
</reference>
<keyword evidence="12" id="KW-1185">Reference proteome</keyword>
<keyword evidence="3 9" id="KW-1133">Transmembrane helix</keyword>
<feature type="transmembrane region" description="Helical" evidence="9">
    <location>
        <begin position="71"/>
        <end position="101"/>
    </location>
</feature>
<dbReference type="InterPro" id="IPR017452">
    <property type="entry name" value="GPCR_Rhodpsn_7TM"/>
</dbReference>
<evidence type="ECO:0000256" key="4">
    <source>
        <dbReference type="ARBA" id="ARBA00023040"/>
    </source>
</evidence>
<dbReference type="AlphaFoldDB" id="A0A2K6GT20"/>
<evidence type="ECO:0000256" key="6">
    <source>
        <dbReference type="ARBA" id="ARBA00023170"/>
    </source>
</evidence>
<dbReference type="GO" id="GO:0005886">
    <property type="term" value="C:plasma membrane"/>
    <property type="evidence" value="ECO:0007669"/>
    <property type="project" value="TreeGrafter"/>
</dbReference>
<comment type="subcellular location">
    <subcellularLocation>
        <location evidence="1">Membrane</location>
        <topology evidence="1">Multi-pass membrane protein</topology>
    </subcellularLocation>
</comment>
<keyword evidence="4" id="KW-0297">G-protein coupled receptor</keyword>
<feature type="transmembrane region" description="Helical" evidence="9">
    <location>
        <begin position="113"/>
        <end position="131"/>
    </location>
</feature>
<dbReference type="Pfam" id="PF00001">
    <property type="entry name" value="7tm_1"/>
    <property type="match status" value="1"/>
</dbReference>
<keyword evidence="6" id="KW-0675">Receptor</keyword>
<feature type="domain" description="G-protein coupled receptors family 1 profile" evidence="10">
    <location>
        <begin position="93"/>
        <end position="181"/>
    </location>
</feature>
<evidence type="ECO:0000256" key="1">
    <source>
        <dbReference type="ARBA" id="ARBA00004141"/>
    </source>
</evidence>
<evidence type="ECO:0000313" key="11">
    <source>
        <dbReference type="Ensembl" id="ENSPCOP00000029391.1"/>
    </source>
</evidence>
<dbReference type="InterPro" id="IPR000276">
    <property type="entry name" value="GPCR_Rhodpsn"/>
</dbReference>
<dbReference type="PANTHER" id="PTHR46048:SF1">
    <property type="entry name" value="OXOEICOSANOID RECEPTOR 1"/>
    <property type="match status" value="1"/>
</dbReference>
<organism evidence="11 12">
    <name type="scientific">Propithecus coquereli</name>
    <name type="common">Coquerel's sifaka</name>
    <name type="synonym">Propithecus verreauxi coquereli</name>
    <dbReference type="NCBI Taxonomy" id="379532"/>
    <lineage>
        <taxon>Eukaryota</taxon>
        <taxon>Metazoa</taxon>
        <taxon>Chordata</taxon>
        <taxon>Craniata</taxon>
        <taxon>Vertebrata</taxon>
        <taxon>Euteleostomi</taxon>
        <taxon>Mammalia</taxon>
        <taxon>Eutheria</taxon>
        <taxon>Euarchontoglires</taxon>
        <taxon>Primates</taxon>
        <taxon>Strepsirrhini</taxon>
        <taxon>Lemuriformes</taxon>
        <taxon>Indriidae</taxon>
        <taxon>Propithecus</taxon>
    </lineage>
</organism>
<evidence type="ECO:0000256" key="9">
    <source>
        <dbReference type="SAM" id="Phobius"/>
    </source>
</evidence>
<dbReference type="PROSITE" id="PS50262">
    <property type="entry name" value="G_PROTEIN_RECEP_F1_2"/>
    <property type="match status" value="1"/>
</dbReference>
<keyword evidence="2 9" id="KW-0812">Transmembrane</keyword>
<dbReference type="GeneTree" id="ENSGT01140000282516"/>
<feature type="compositionally biased region" description="Basic and acidic residues" evidence="8">
    <location>
        <begin position="320"/>
        <end position="330"/>
    </location>
</feature>
<evidence type="ECO:0000256" key="3">
    <source>
        <dbReference type="ARBA" id="ARBA00022989"/>
    </source>
</evidence>
<dbReference type="PRINTS" id="PR00237">
    <property type="entry name" value="GPCRRHODOPSN"/>
</dbReference>
<reference evidence="11" key="2">
    <citation type="submission" date="2025-09" db="UniProtKB">
        <authorList>
            <consortium name="Ensembl"/>
        </authorList>
    </citation>
    <scope>IDENTIFICATION</scope>
</reference>
<evidence type="ECO:0000256" key="7">
    <source>
        <dbReference type="ARBA" id="ARBA00023224"/>
    </source>
</evidence>
<dbReference type="Ensembl" id="ENSPCOT00000040329.1">
    <property type="protein sequence ID" value="ENSPCOP00000029391.1"/>
    <property type="gene ID" value="ENSPCOG00000027393.1"/>
</dbReference>
<proteinExistence type="predicted"/>
<evidence type="ECO:0000313" key="12">
    <source>
        <dbReference type="Proteomes" id="UP000233160"/>
    </source>
</evidence>
<evidence type="ECO:0000259" key="10">
    <source>
        <dbReference type="PROSITE" id="PS50262"/>
    </source>
</evidence>
<evidence type="ECO:0000256" key="8">
    <source>
        <dbReference type="SAM" id="MobiDB-lite"/>
    </source>
</evidence>
<sequence length="330" mass="36151">MLCHCGGQLRVTLIPLCAEHSCRVRRPQNLLSGPWTKQPMEFHNLSSLSLSLPIFCSPHPSALLASLPPHLFPLVSVFLAPVLGVEFVLGLAGNSLALFVFCFHTRPWTSSMVFLVSLVVADFLLIISLPLHEDYYFLHETRHFGAAAHKVNLFMMFTNHTASAAFPTTILLNCYGTVVQPTPRWGQPPRWPGGSGGASCSSSGHRALASLHWHQALYTLEFFLLLARTRFAVVSVRAELRKAVCLLAMMVAIYTICFLPSIVFGTASAVRLPLPGRLALGPALFSFCSPNVLPQSLRARGWQGPLSDEGACQPSPWRGRPREAEGPSQD</sequence>
<dbReference type="GO" id="GO:0004930">
    <property type="term" value="F:G protein-coupled receptor activity"/>
    <property type="evidence" value="ECO:0007669"/>
    <property type="project" value="UniProtKB-KW"/>
</dbReference>
<feature type="transmembrane region" description="Helical" evidence="9">
    <location>
        <begin position="243"/>
        <end position="264"/>
    </location>
</feature>
<name>A0A2K6GT20_PROCO</name>
<dbReference type="SUPFAM" id="SSF81321">
    <property type="entry name" value="Family A G protein-coupled receptor-like"/>
    <property type="match status" value="1"/>
</dbReference>
<dbReference type="PANTHER" id="PTHR46048">
    <property type="entry name" value="HYDROXYCARBOXYLIC ACID RECEPTOR 2"/>
    <property type="match status" value="1"/>
</dbReference>
<dbReference type="STRING" id="379532.ENSPCOP00000029391"/>
<keyword evidence="5 9" id="KW-0472">Membrane</keyword>
<evidence type="ECO:0000256" key="2">
    <source>
        <dbReference type="ARBA" id="ARBA00022692"/>
    </source>
</evidence>
<protein>
    <recommendedName>
        <fullName evidence="10">G-protein coupled receptors family 1 profile domain-containing protein</fullName>
    </recommendedName>
</protein>
<evidence type="ECO:0000256" key="5">
    <source>
        <dbReference type="ARBA" id="ARBA00023136"/>
    </source>
</evidence>
<keyword evidence="7" id="KW-0807">Transducer</keyword>
<accession>A0A2K6GT20</accession>